<dbReference type="InterPro" id="IPR016163">
    <property type="entry name" value="Ald_DH_C"/>
</dbReference>
<organism evidence="6 7">
    <name type="scientific">Marinomonas spartinae</name>
    <dbReference type="NCBI Taxonomy" id="1792290"/>
    <lineage>
        <taxon>Bacteria</taxon>
        <taxon>Pseudomonadati</taxon>
        <taxon>Pseudomonadota</taxon>
        <taxon>Gammaproteobacteria</taxon>
        <taxon>Oceanospirillales</taxon>
        <taxon>Oceanospirillaceae</taxon>
        <taxon>Marinomonas</taxon>
    </lineage>
</organism>
<gene>
    <name evidence="6" type="primary">feaB_1</name>
    <name evidence="6" type="ORF">MSP8886_01845</name>
</gene>
<dbReference type="InterPro" id="IPR015590">
    <property type="entry name" value="Aldehyde_DH_dom"/>
</dbReference>
<dbReference type="FunFam" id="3.40.605.10:FF:000007">
    <property type="entry name" value="NAD/NADP-dependent betaine aldehyde dehydrogenase"/>
    <property type="match status" value="1"/>
</dbReference>
<dbReference type="EMBL" id="FLOB01000003">
    <property type="protein sequence ID" value="SBS30534.1"/>
    <property type="molecule type" value="Genomic_DNA"/>
</dbReference>
<sequence length="493" mass="53629">MSDIPLLDATQAFLKQDHGQFINGKTKASGDSTFDVINPSTEAVIAKIHSATTQEVDAAIESSYQAFKGAWGKTSPYTRGVVLNKLADLIEQYGEEIAQLETLCSGKSIHLSRMFEVQQSAMFLRYFAGWSTKINGETMTPSFPSMQGEEYSAFTRREAIGVVAGILPWNFSVMIACWKIGAALCTGCTIVLKPSEFTPLTILRIAALAKEAGVPDGVLNIVNGKGDVGGQLIQHSKVRKVSFTGSVATGKKISATASADLTRCTLELGGKNTAAVLKDADIDRVVGGLFQLGYIHQGQVCAAPERVYVHSSRIDELTTKLAQKLSEAKIGSPLDESVYFGPLSNEPQFNKVCEYLEVAHQESRVLHGGKAIKGEGFFVEPTIVQASSVDETLMQEETFGPIISFMPYEDEEELIDLINNTPFGLSSSIWTNNLSQAMRMIPQIESGTVWVNMHSILDPSVPFGGTKQSGVGREFGREFINDYTEVKSVIMCY</sequence>
<comment type="similarity">
    <text evidence="1 4">Belongs to the aldehyde dehydrogenase family.</text>
</comment>
<name>A0A1A8TDU6_9GAMM</name>
<feature type="active site" evidence="3">
    <location>
        <position position="267"/>
    </location>
</feature>
<feature type="domain" description="Aldehyde dehydrogenase" evidence="5">
    <location>
        <begin position="29"/>
        <end position="489"/>
    </location>
</feature>
<evidence type="ECO:0000256" key="4">
    <source>
        <dbReference type="RuleBase" id="RU003345"/>
    </source>
</evidence>
<proteinExistence type="inferred from homology"/>
<dbReference type="OrthoDB" id="9812625at2"/>
<evidence type="ECO:0000256" key="3">
    <source>
        <dbReference type="PROSITE-ProRule" id="PRU10007"/>
    </source>
</evidence>
<evidence type="ECO:0000259" key="5">
    <source>
        <dbReference type="Pfam" id="PF00171"/>
    </source>
</evidence>
<dbReference type="PROSITE" id="PS00070">
    <property type="entry name" value="ALDEHYDE_DEHYDR_CYS"/>
    <property type="match status" value="1"/>
</dbReference>
<dbReference type="EC" id="1.2.1.39" evidence="6"/>
<accession>A0A1A8TDU6</accession>
<evidence type="ECO:0000313" key="7">
    <source>
        <dbReference type="Proteomes" id="UP000092544"/>
    </source>
</evidence>
<dbReference type="Proteomes" id="UP000092544">
    <property type="component" value="Unassembled WGS sequence"/>
</dbReference>
<dbReference type="STRING" id="1792290.MSP8886_01845"/>
<protein>
    <submittedName>
        <fullName evidence="6">Phenylacetaldehyde dehydrogenase</fullName>
        <ecNumber evidence="6">1.2.1.39</ecNumber>
    </submittedName>
</protein>
<dbReference type="InterPro" id="IPR029510">
    <property type="entry name" value="Ald_DH_CS_GLU"/>
</dbReference>
<dbReference type="GO" id="GO:0008957">
    <property type="term" value="F:phenylacetaldehyde dehydrogenase (NAD+) activity"/>
    <property type="evidence" value="ECO:0007669"/>
    <property type="project" value="UniProtKB-EC"/>
</dbReference>
<dbReference type="CDD" id="cd07113">
    <property type="entry name" value="ALDH_PADH_NahF"/>
    <property type="match status" value="1"/>
</dbReference>
<dbReference type="Pfam" id="PF00171">
    <property type="entry name" value="Aldedh"/>
    <property type="match status" value="1"/>
</dbReference>
<reference evidence="6 7" key="1">
    <citation type="submission" date="2016-06" db="EMBL/GenBank/DDBJ databases">
        <authorList>
            <person name="Kjaerup R.B."/>
            <person name="Dalgaard T.S."/>
            <person name="Juul-Madsen H.R."/>
        </authorList>
    </citation>
    <scope>NUCLEOTIDE SEQUENCE [LARGE SCALE GENOMIC DNA]</scope>
    <source>
        <strain evidence="6 7">CECT 8886</strain>
    </source>
</reference>
<dbReference type="Gene3D" id="3.40.309.10">
    <property type="entry name" value="Aldehyde Dehydrogenase, Chain A, domain 2"/>
    <property type="match status" value="1"/>
</dbReference>
<dbReference type="InterPro" id="IPR016160">
    <property type="entry name" value="Ald_DH_CS_CYS"/>
</dbReference>
<keyword evidence="2 4" id="KW-0560">Oxidoreductase</keyword>
<dbReference type="InterPro" id="IPR016161">
    <property type="entry name" value="Ald_DH/histidinol_DH"/>
</dbReference>
<dbReference type="Gene3D" id="3.40.605.10">
    <property type="entry name" value="Aldehyde Dehydrogenase, Chain A, domain 1"/>
    <property type="match status" value="1"/>
</dbReference>
<dbReference type="AlphaFoldDB" id="A0A1A8TDU6"/>
<evidence type="ECO:0000256" key="1">
    <source>
        <dbReference type="ARBA" id="ARBA00009986"/>
    </source>
</evidence>
<dbReference type="InterPro" id="IPR016162">
    <property type="entry name" value="Ald_DH_N"/>
</dbReference>
<evidence type="ECO:0000313" key="6">
    <source>
        <dbReference type="EMBL" id="SBS30534.1"/>
    </source>
</evidence>
<evidence type="ECO:0000256" key="2">
    <source>
        <dbReference type="ARBA" id="ARBA00023002"/>
    </source>
</evidence>
<dbReference type="SUPFAM" id="SSF53720">
    <property type="entry name" value="ALDH-like"/>
    <property type="match status" value="1"/>
</dbReference>
<dbReference type="PANTHER" id="PTHR11699">
    <property type="entry name" value="ALDEHYDE DEHYDROGENASE-RELATED"/>
    <property type="match status" value="1"/>
</dbReference>
<keyword evidence="7" id="KW-1185">Reference proteome</keyword>
<dbReference type="PROSITE" id="PS00687">
    <property type="entry name" value="ALDEHYDE_DEHYDR_GLU"/>
    <property type="match status" value="1"/>
</dbReference>
<dbReference type="RefSeq" id="WP_067015332.1">
    <property type="nucleotide sequence ID" value="NZ_FLOB01000003.1"/>
</dbReference>